<dbReference type="InterPro" id="IPR050297">
    <property type="entry name" value="LipidA_mod_glycosyltrf_83"/>
</dbReference>
<feature type="transmembrane region" description="Helical" evidence="8">
    <location>
        <begin position="303"/>
        <end position="323"/>
    </location>
</feature>
<keyword evidence="4" id="KW-0808">Transferase</keyword>
<proteinExistence type="predicted"/>
<keyword evidence="6 8" id="KW-1133">Transmembrane helix</keyword>
<feature type="transmembrane region" description="Helical" evidence="8">
    <location>
        <begin position="279"/>
        <end position="296"/>
    </location>
</feature>
<dbReference type="PANTHER" id="PTHR33908:SF11">
    <property type="entry name" value="MEMBRANE PROTEIN"/>
    <property type="match status" value="1"/>
</dbReference>
<comment type="caution">
    <text evidence="10">The sequence shown here is derived from an EMBL/GenBank/DDBJ whole genome shotgun (WGS) entry which is preliminary data.</text>
</comment>
<evidence type="ECO:0000256" key="1">
    <source>
        <dbReference type="ARBA" id="ARBA00004651"/>
    </source>
</evidence>
<accession>A0ABS4GQ69</accession>
<feature type="transmembrane region" description="Helical" evidence="8">
    <location>
        <begin position="129"/>
        <end position="146"/>
    </location>
</feature>
<feature type="transmembrane region" description="Helical" evidence="8">
    <location>
        <begin position="158"/>
        <end position="188"/>
    </location>
</feature>
<evidence type="ECO:0000259" key="9">
    <source>
        <dbReference type="Pfam" id="PF13231"/>
    </source>
</evidence>
<dbReference type="InterPro" id="IPR038731">
    <property type="entry name" value="RgtA/B/C-like"/>
</dbReference>
<name>A0ABS4GQ69_9BACL</name>
<feature type="domain" description="Glycosyltransferase RgtA/B/C/D-like" evidence="9">
    <location>
        <begin position="64"/>
        <end position="210"/>
    </location>
</feature>
<keyword evidence="2" id="KW-1003">Cell membrane</keyword>
<sequence>MKPSHTFFSLIFLTILTITVRLPFMGRFADSFDAVDFAFGVENFDVFAMQPHFPGYPVLMVLGHGLNQIIHDPVKSLSFLSICSGAALIIPVYLIASRIWDRVTGWGAAGLVALNPLLWVYSLQPMSDLPGVLGIVGSAAFVVLAWKAQKGEKAQWIFAGLAIILFGLAMGIRLSYFPFFSFLLYLFIVLPRSMRGYLCLIGTGCLSILLWVIPTALHEGGVVPYLRMGMAFTEGHFTEWGGTVLDAQISFLDRVRIIIGQHLFYSGGLGWLAQGMEERWIWFGILLWALLGVWQYRNNRTVFFFFFLASAPYALWVLFGQNVDKPRHILPLIPFLLMAFSPLILSKRWRKLTVPILLVILLLFGTIGWGRGVEYRQTTPPVIQLIDYLDYHYPANNSVIFTWEEERVIHYYQPEWDAVRLKSFRYFTNKVLVYGVDPSKPLLLTDHVLHGFGPQQEEILPHLERVAEFTGNPLFDPVYHRITLYQAKPSLLQYLKMNK</sequence>
<organism evidence="10 11">
    <name type="scientific">Ammoniphilus resinae</name>
    <dbReference type="NCBI Taxonomy" id="861532"/>
    <lineage>
        <taxon>Bacteria</taxon>
        <taxon>Bacillati</taxon>
        <taxon>Bacillota</taxon>
        <taxon>Bacilli</taxon>
        <taxon>Bacillales</taxon>
        <taxon>Paenibacillaceae</taxon>
        <taxon>Aneurinibacillus group</taxon>
        <taxon>Ammoniphilus</taxon>
    </lineage>
</organism>
<dbReference type="Proteomes" id="UP001519343">
    <property type="component" value="Unassembled WGS sequence"/>
</dbReference>
<feature type="transmembrane region" description="Helical" evidence="8">
    <location>
        <begin position="103"/>
        <end position="123"/>
    </location>
</feature>
<evidence type="ECO:0000256" key="4">
    <source>
        <dbReference type="ARBA" id="ARBA00022679"/>
    </source>
</evidence>
<evidence type="ECO:0000256" key="7">
    <source>
        <dbReference type="ARBA" id="ARBA00023136"/>
    </source>
</evidence>
<evidence type="ECO:0000313" key="11">
    <source>
        <dbReference type="Proteomes" id="UP001519343"/>
    </source>
</evidence>
<evidence type="ECO:0000256" key="2">
    <source>
        <dbReference type="ARBA" id="ARBA00022475"/>
    </source>
</evidence>
<keyword evidence="11" id="KW-1185">Reference proteome</keyword>
<protein>
    <recommendedName>
        <fullName evidence="9">Glycosyltransferase RgtA/B/C/D-like domain-containing protein</fullName>
    </recommendedName>
</protein>
<comment type="subcellular location">
    <subcellularLocation>
        <location evidence="1">Cell membrane</location>
        <topology evidence="1">Multi-pass membrane protein</topology>
    </subcellularLocation>
</comment>
<feature type="transmembrane region" description="Helical" evidence="8">
    <location>
        <begin position="194"/>
        <end position="217"/>
    </location>
</feature>
<reference evidence="10 11" key="1">
    <citation type="submission" date="2021-03" db="EMBL/GenBank/DDBJ databases">
        <title>Genomic Encyclopedia of Type Strains, Phase IV (KMG-IV): sequencing the most valuable type-strain genomes for metagenomic binning, comparative biology and taxonomic classification.</title>
        <authorList>
            <person name="Goeker M."/>
        </authorList>
    </citation>
    <scope>NUCLEOTIDE SEQUENCE [LARGE SCALE GENOMIC DNA]</scope>
    <source>
        <strain evidence="10 11">DSM 24738</strain>
    </source>
</reference>
<keyword evidence="5 8" id="KW-0812">Transmembrane</keyword>
<evidence type="ECO:0000256" key="6">
    <source>
        <dbReference type="ARBA" id="ARBA00022989"/>
    </source>
</evidence>
<dbReference type="RefSeq" id="WP_209810462.1">
    <property type="nucleotide sequence ID" value="NZ_JAGGKT010000006.1"/>
</dbReference>
<evidence type="ECO:0000313" key="10">
    <source>
        <dbReference type="EMBL" id="MBP1932420.1"/>
    </source>
</evidence>
<feature type="transmembrane region" description="Helical" evidence="8">
    <location>
        <begin position="329"/>
        <end position="345"/>
    </location>
</feature>
<keyword evidence="7 8" id="KW-0472">Membrane</keyword>
<feature type="transmembrane region" description="Helical" evidence="8">
    <location>
        <begin position="77"/>
        <end position="96"/>
    </location>
</feature>
<dbReference type="EMBL" id="JAGGKT010000006">
    <property type="protein sequence ID" value="MBP1932420.1"/>
    <property type="molecule type" value="Genomic_DNA"/>
</dbReference>
<feature type="transmembrane region" description="Helical" evidence="8">
    <location>
        <begin position="7"/>
        <end position="24"/>
    </location>
</feature>
<feature type="transmembrane region" description="Helical" evidence="8">
    <location>
        <begin position="352"/>
        <end position="370"/>
    </location>
</feature>
<evidence type="ECO:0000256" key="8">
    <source>
        <dbReference type="SAM" id="Phobius"/>
    </source>
</evidence>
<evidence type="ECO:0000256" key="5">
    <source>
        <dbReference type="ARBA" id="ARBA00022692"/>
    </source>
</evidence>
<dbReference type="PANTHER" id="PTHR33908">
    <property type="entry name" value="MANNOSYLTRANSFERASE YKCB-RELATED"/>
    <property type="match status" value="1"/>
</dbReference>
<gene>
    <name evidence="10" type="ORF">J2Z37_002421</name>
</gene>
<keyword evidence="3" id="KW-0328">Glycosyltransferase</keyword>
<evidence type="ECO:0000256" key="3">
    <source>
        <dbReference type="ARBA" id="ARBA00022676"/>
    </source>
</evidence>
<dbReference type="Pfam" id="PF13231">
    <property type="entry name" value="PMT_2"/>
    <property type="match status" value="1"/>
</dbReference>